<reference evidence="6" key="1">
    <citation type="journal article" date="2018" name="Genome Biol. Evol.">
        <title>Genomics and development of Lentinus tigrinus, a white-rot wood-decaying mushroom with dimorphic fruiting bodies.</title>
        <authorList>
            <person name="Wu B."/>
            <person name="Xu Z."/>
            <person name="Knudson A."/>
            <person name="Carlson A."/>
            <person name="Chen N."/>
            <person name="Kovaka S."/>
            <person name="LaButti K."/>
            <person name="Lipzen A."/>
            <person name="Pennachio C."/>
            <person name="Riley R."/>
            <person name="Schakwitz W."/>
            <person name="Umezawa K."/>
            <person name="Ohm R.A."/>
            <person name="Grigoriev I.V."/>
            <person name="Nagy L.G."/>
            <person name="Gibbons J."/>
            <person name="Hibbett D."/>
        </authorList>
    </citation>
    <scope>NUCLEOTIDE SEQUENCE [LARGE SCALE GENOMIC DNA]</scope>
    <source>
        <strain evidence="6">ALCF2SS1-6</strain>
    </source>
</reference>
<protein>
    <submittedName>
        <fullName evidence="6">ATP12-domain-containing protein</fullName>
    </submittedName>
</protein>
<comment type="similarity">
    <text evidence="2">Belongs to the ATP12 family.</text>
</comment>
<dbReference type="SUPFAM" id="SSF160909">
    <property type="entry name" value="ATP12-like"/>
    <property type="match status" value="1"/>
</dbReference>
<dbReference type="GO" id="GO:0005739">
    <property type="term" value="C:mitochondrion"/>
    <property type="evidence" value="ECO:0007669"/>
    <property type="project" value="UniProtKB-SubCell"/>
</dbReference>
<evidence type="ECO:0000256" key="3">
    <source>
        <dbReference type="ARBA" id="ARBA00022946"/>
    </source>
</evidence>
<evidence type="ECO:0000256" key="1">
    <source>
        <dbReference type="ARBA" id="ARBA00004173"/>
    </source>
</evidence>
<evidence type="ECO:0000313" key="6">
    <source>
        <dbReference type="EMBL" id="RPD59114.1"/>
    </source>
</evidence>
<name>A0A5C2S7Q9_9APHY</name>
<dbReference type="InterPro" id="IPR042272">
    <property type="entry name" value="ATP12_ATP_synth-F1-assembly_N"/>
</dbReference>
<evidence type="ECO:0000313" key="7">
    <source>
        <dbReference type="Proteomes" id="UP000313359"/>
    </source>
</evidence>
<evidence type="ECO:0000256" key="2">
    <source>
        <dbReference type="ARBA" id="ARBA00008231"/>
    </source>
</evidence>
<dbReference type="InterPro" id="IPR023335">
    <property type="entry name" value="ATP12_ortho_dom_sf"/>
</dbReference>
<comment type="subcellular location">
    <subcellularLocation>
        <location evidence="1">Mitochondrion</location>
    </subcellularLocation>
</comment>
<dbReference type="PANTHER" id="PTHR21013">
    <property type="entry name" value="ATP SYNTHASE MITOCHONDRIAL F1 COMPLEX ASSEMBLY FACTOR 2/ATP12 PROTEIN, MITOCHONDRIAL PRECURSOR"/>
    <property type="match status" value="1"/>
</dbReference>
<accession>A0A5C2S7Q9</accession>
<evidence type="ECO:0000256" key="5">
    <source>
        <dbReference type="ARBA" id="ARBA00023186"/>
    </source>
</evidence>
<dbReference type="OrthoDB" id="5673at2759"/>
<dbReference type="Gene3D" id="3.30.2180.10">
    <property type="entry name" value="ATP12-like"/>
    <property type="match status" value="1"/>
</dbReference>
<keyword evidence="7" id="KW-1185">Reference proteome</keyword>
<proteinExistence type="inferred from homology"/>
<dbReference type="STRING" id="1328759.A0A5C2S7Q9"/>
<dbReference type="PANTHER" id="PTHR21013:SF10">
    <property type="entry name" value="ATP SYNTHASE MITOCHONDRIAL F1 COMPLEX ASSEMBLY FACTOR 2"/>
    <property type="match status" value="1"/>
</dbReference>
<dbReference type="Pfam" id="PF07542">
    <property type="entry name" value="ATP12"/>
    <property type="match status" value="1"/>
</dbReference>
<gene>
    <name evidence="6" type="ORF">L227DRAFT_549378</name>
</gene>
<dbReference type="EMBL" id="ML122271">
    <property type="protein sequence ID" value="RPD59114.1"/>
    <property type="molecule type" value="Genomic_DNA"/>
</dbReference>
<dbReference type="InterPro" id="IPR011419">
    <property type="entry name" value="ATP12_ATP_synth-F1-assembly"/>
</dbReference>
<dbReference type="Gene3D" id="1.10.3580.10">
    <property type="entry name" value="ATP12 ATPase"/>
    <property type="match status" value="1"/>
</dbReference>
<sequence length="286" mass="32278">MFRHAARSLTPLLRPSVARNLPVRRAICLRRTYATVPDSGPAVTATNRAEATLKRFWKNVDIEKRDGGYAVTLDKRPLKTPSGKRLIVPPEKRLVAALIASEWENQQTLLKPHALPMTSLASRALDAFEDEATCAEVRAQLLKYFETDTVCYHADSPEVLVKLQETHWKPILDWARSTFNVDIGVSDSFLVPSQPPETIKKFDEVLSKFSPWEMAAMERATYTSKSFLIALALVMRHIDVDQAAHAAHVEVNSQIERWGEVEDSHDVDYHDIRRQLGSASCLLADY</sequence>
<organism evidence="6 7">
    <name type="scientific">Lentinus tigrinus ALCF2SS1-6</name>
    <dbReference type="NCBI Taxonomy" id="1328759"/>
    <lineage>
        <taxon>Eukaryota</taxon>
        <taxon>Fungi</taxon>
        <taxon>Dikarya</taxon>
        <taxon>Basidiomycota</taxon>
        <taxon>Agaricomycotina</taxon>
        <taxon>Agaricomycetes</taxon>
        <taxon>Polyporales</taxon>
        <taxon>Polyporaceae</taxon>
        <taxon>Lentinus</taxon>
    </lineage>
</organism>
<dbReference type="Proteomes" id="UP000313359">
    <property type="component" value="Unassembled WGS sequence"/>
</dbReference>
<keyword evidence="3" id="KW-0809">Transit peptide</keyword>
<keyword evidence="5" id="KW-0143">Chaperone</keyword>
<dbReference type="AlphaFoldDB" id="A0A5C2S7Q9"/>
<keyword evidence="4" id="KW-0496">Mitochondrion</keyword>
<evidence type="ECO:0000256" key="4">
    <source>
        <dbReference type="ARBA" id="ARBA00023128"/>
    </source>
</evidence>
<dbReference type="GO" id="GO:0033615">
    <property type="term" value="P:mitochondrial proton-transporting ATP synthase complex assembly"/>
    <property type="evidence" value="ECO:0007669"/>
    <property type="project" value="TreeGrafter"/>
</dbReference>